<evidence type="ECO:0000259" key="4">
    <source>
        <dbReference type="Pfam" id="PF00195"/>
    </source>
</evidence>
<dbReference type="CDD" id="cd00831">
    <property type="entry name" value="CHS_like"/>
    <property type="match status" value="1"/>
</dbReference>
<keyword evidence="2" id="KW-0808">Transferase</keyword>
<evidence type="ECO:0000313" key="7">
    <source>
        <dbReference type="Proteomes" id="UP000324595"/>
    </source>
</evidence>
<sequence length="369" mass="40856">MSAYIQNISTAVPQHYFEQDFLRERMKEHISTSKNSERIIHRIYSKSGIKKRHTVIDDFNTNGSARFFFKKDGSLNTPSTGSRNEVYARKAKQLFVKTARKTIRENNDISKADITHIITVSCTGFFAPEPGFEIIQQLELDDSTKRFHLGFMGCFAAFPAMKMARSFCTSNPDARVLVVCLELCTLHLQDSDNTDQLISASVFADGAGGMIIGSKPPSKSAGFEIKQFATAIADESQDDMSWTIGDTGFEMVLSTYVPEIIESNLTEAIQPMLDDYNLSTKQIAHWAVHPGGRAILDKIQQSFTLEDKQLAAPRTILAEYGNMSSATILFVLAELLKNENITKTEPILSMAFGPGLTIESGLLTKVGPA</sequence>
<evidence type="ECO:0000259" key="5">
    <source>
        <dbReference type="Pfam" id="PF02797"/>
    </source>
</evidence>
<dbReference type="InterPro" id="IPR012328">
    <property type="entry name" value="Chalcone/stilbene_synt_C"/>
</dbReference>
<dbReference type="EMBL" id="VNHY01000002">
    <property type="protein sequence ID" value="TYP94120.1"/>
    <property type="molecule type" value="Genomic_DNA"/>
</dbReference>
<dbReference type="Pfam" id="PF00195">
    <property type="entry name" value="Chal_sti_synt_N"/>
    <property type="match status" value="1"/>
</dbReference>
<accession>A0A5D3YKZ9</accession>
<dbReference type="InterPro" id="IPR001099">
    <property type="entry name" value="Chalcone/stilbene_synt_N"/>
</dbReference>
<dbReference type="GO" id="GO:0016747">
    <property type="term" value="F:acyltransferase activity, transferring groups other than amino-acyl groups"/>
    <property type="evidence" value="ECO:0007669"/>
    <property type="project" value="InterPro"/>
</dbReference>
<dbReference type="GO" id="GO:0030639">
    <property type="term" value="P:polyketide biosynthetic process"/>
    <property type="evidence" value="ECO:0007669"/>
    <property type="project" value="TreeGrafter"/>
</dbReference>
<dbReference type="InterPro" id="IPR011141">
    <property type="entry name" value="Polyketide_synthase_type-III"/>
</dbReference>
<evidence type="ECO:0000256" key="3">
    <source>
        <dbReference type="PIRSR" id="PIRSR000451-1"/>
    </source>
</evidence>
<reference evidence="6 7" key="1">
    <citation type="submission" date="2019-07" db="EMBL/GenBank/DDBJ databases">
        <title>Genomic Encyclopedia of Archaeal and Bacterial Type Strains, Phase II (KMG-II): from individual species to whole genera.</title>
        <authorList>
            <person name="Goeker M."/>
        </authorList>
    </citation>
    <scope>NUCLEOTIDE SEQUENCE [LARGE SCALE GENOMIC DNA]</scope>
    <source>
        <strain evidence="6 7">DSM 21935</strain>
    </source>
</reference>
<comment type="similarity">
    <text evidence="1">Belongs to the thiolase-like superfamily. Chalcone/stilbene synthases family.</text>
</comment>
<dbReference type="SUPFAM" id="SSF53901">
    <property type="entry name" value="Thiolase-like"/>
    <property type="match status" value="2"/>
</dbReference>
<name>A0A5D3YKZ9_9BACT</name>
<dbReference type="InterPro" id="IPR016039">
    <property type="entry name" value="Thiolase-like"/>
</dbReference>
<keyword evidence="7" id="KW-1185">Reference proteome</keyword>
<dbReference type="Gene3D" id="3.40.47.10">
    <property type="match status" value="2"/>
</dbReference>
<gene>
    <name evidence="6" type="ORF">LX73_1845</name>
</gene>
<comment type="caution">
    <text evidence="6">The sequence shown here is derived from an EMBL/GenBank/DDBJ whole genome shotgun (WGS) entry which is preliminary data.</text>
</comment>
<protein>
    <submittedName>
        <fullName evidence="6">Putative naringenin-chalcone synthase</fullName>
    </submittedName>
</protein>
<dbReference type="Pfam" id="PF02797">
    <property type="entry name" value="Chal_sti_synt_C"/>
    <property type="match status" value="1"/>
</dbReference>
<feature type="active site" description="Acyl-thioester intermediate" evidence="3">
    <location>
        <position position="154"/>
    </location>
</feature>
<evidence type="ECO:0000256" key="2">
    <source>
        <dbReference type="ARBA" id="ARBA00022679"/>
    </source>
</evidence>
<organism evidence="6 7">
    <name type="scientific">Fodinibius salinus</name>
    <dbReference type="NCBI Taxonomy" id="860790"/>
    <lineage>
        <taxon>Bacteria</taxon>
        <taxon>Pseudomonadati</taxon>
        <taxon>Balneolota</taxon>
        <taxon>Balneolia</taxon>
        <taxon>Balneolales</taxon>
        <taxon>Balneolaceae</taxon>
        <taxon>Fodinibius</taxon>
    </lineage>
</organism>
<dbReference type="Proteomes" id="UP000324595">
    <property type="component" value="Unassembled WGS sequence"/>
</dbReference>
<dbReference type="PANTHER" id="PTHR11877:SF46">
    <property type="entry name" value="TYPE III POLYKETIDE SYNTHASE A"/>
    <property type="match status" value="1"/>
</dbReference>
<dbReference type="OrthoDB" id="9786288at2"/>
<feature type="domain" description="Chalcone/stilbene synthase C-terminal" evidence="5">
    <location>
        <begin position="231"/>
        <end position="365"/>
    </location>
</feature>
<proteinExistence type="inferred from homology"/>
<dbReference type="AlphaFoldDB" id="A0A5D3YKZ9"/>
<dbReference type="PIRSF" id="PIRSF000451">
    <property type="entry name" value="PKS_III"/>
    <property type="match status" value="1"/>
</dbReference>
<dbReference type="PANTHER" id="PTHR11877">
    <property type="entry name" value="HYDROXYMETHYLGLUTARYL-COA SYNTHASE"/>
    <property type="match status" value="1"/>
</dbReference>
<evidence type="ECO:0000313" key="6">
    <source>
        <dbReference type="EMBL" id="TYP94120.1"/>
    </source>
</evidence>
<evidence type="ECO:0000256" key="1">
    <source>
        <dbReference type="ARBA" id="ARBA00005531"/>
    </source>
</evidence>
<dbReference type="RefSeq" id="WP_148899146.1">
    <property type="nucleotide sequence ID" value="NZ_VNHY01000002.1"/>
</dbReference>
<feature type="domain" description="Chalcone/stilbene synthase N-terminal" evidence="4">
    <location>
        <begin position="8"/>
        <end position="216"/>
    </location>
</feature>